<organism evidence="1 2">
    <name type="scientific">Paenibacillus aceris</name>
    <dbReference type="NCBI Taxonomy" id="869555"/>
    <lineage>
        <taxon>Bacteria</taxon>
        <taxon>Bacillati</taxon>
        <taxon>Bacillota</taxon>
        <taxon>Bacilli</taxon>
        <taxon>Bacillales</taxon>
        <taxon>Paenibacillaceae</taxon>
        <taxon>Paenibacillus</taxon>
    </lineage>
</organism>
<sequence length="100" mass="11646">MEPIDWIPLINISDDEKIWAGTKLRLYNIGLNVRNKQNDYYDYLVSFIYDNEEYLQLTNLSIGKAGNILCVIRKDIPNHYSLGKSLKEMVGLENTCVKFE</sequence>
<keyword evidence="2" id="KW-1185">Reference proteome</keyword>
<dbReference type="EMBL" id="JAGGKV010000001">
    <property type="protein sequence ID" value="MBP1960836.1"/>
    <property type="molecule type" value="Genomic_DNA"/>
</dbReference>
<reference evidence="1 2" key="1">
    <citation type="submission" date="2021-03" db="EMBL/GenBank/DDBJ databases">
        <title>Genomic Encyclopedia of Type Strains, Phase IV (KMG-IV): sequencing the most valuable type-strain genomes for metagenomic binning, comparative biology and taxonomic classification.</title>
        <authorList>
            <person name="Goeker M."/>
        </authorList>
    </citation>
    <scope>NUCLEOTIDE SEQUENCE [LARGE SCALE GENOMIC DNA]</scope>
    <source>
        <strain evidence="1 2">DSM 24950</strain>
    </source>
</reference>
<evidence type="ECO:0000313" key="2">
    <source>
        <dbReference type="Proteomes" id="UP001519344"/>
    </source>
</evidence>
<protein>
    <submittedName>
        <fullName evidence="1">Uncharacterized protein</fullName>
    </submittedName>
</protein>
<dbReference type="Proteomes" id="UP001519344">
    <property type="component" value="Unassembled WGS sequence"/>
</dbReference>
<proteinExistence type="predicted"/>
<evidence type="ECO:0000313" key="1">
    <source>
        <dbReference type="EMBL" id="MBP1960836.1"/>
    </source>
</evidence>
<comment type="caution">
    <text evidence="1">The sequence shown here is derived from an EMBL/GenBank/DDBJ whole genome shotgun (WGS) entry which is preliminary data.</text>
</comment>
<dbReference type="RefSeq" id="WP_167056801.1">
    <property type="nucleotide sequence ID" value="NZ_JAAOZR010000013.1"/>
</dbReference>
<name>A0ABS4HR05_9BACL</name>
<accession>A0ABS4HR05</accession>
<gene>
    <name evidence="1" type="ORF">J2Z65_000030</name>
</gene>